<dbReference type="OrthoDB" id="1273722at2"/>
<feature type="domain" description="Lantibiotic dehydratase N-terminal" evidence="1">
    <location>
        <begin position="344"/>
        <end position="542"/>
    </location>
</feature>
<evidence type="ECO:0000313" key="4">
    <source>
        <dbReference type="Proteomes" id="UP000199060"/>
    </source>
</evidence>
<dbReference type="AlphaFoldDB" id="A0A1G6UW39"/>
<name>A0A1G6UW39_9BACT</name>
<dbReference type="Pfam" id="PF14028">
    <property type="entry name" value="Lant_dehydr_C"/>
    <property type="match status" value="1"/>
</dbReference>
<feature type="domain" description="Lantibiotic dehydratase N-terminal" evidence="1">
    <location>
        <begin position="29"/>
        <end position="97"/>
    </location>
</feature>
<dbReference type="RefSeq" id="WP_087940224.1">
    <property type="nucleotide sequence ID" value="NZ_FNAC01000030.1"/>
</dbReference>
<sequence length="856" mass="101609">MDFIYRSPLFDFNIYSDEEIEKNWNSIFAAILNASPSLAAQLVGKKPAELENKVRRKLQKYLIRGRFRPTPFGYFAGVGLGVWSDDTCIDRKSSKRSVESSRTIPCTEKQLLIDEFFFTEEVALRHGYFSAITYSPQSRWQEVKVKYHPVLDHIIQRFKGTRLNFQTFDKDLRKIDPNFSSEDSILLWTKINDLGWVYPTENKPLILENGVDVFLCDKFQLDKEIEKKLRGFIEQAGNLFVFEKSQYLTSFTQWFGNQFDDRFLCLSELTKNPAFLGNSFFQKQTESNDKHPFSFQSESFDLKGFHGIQKLEKEIHDVQILFRLDKSNQPIVENLVINRPFVYTGRFSKISEIREYTKKIRDQIFVDQNKIYAHLEILESPEINYISDTTPLLNWKISPFLSTDQNALSFGDLWIGQGNDRILLFHKKSGKEVVPVIFHPLNVEQITHPTLRLIWEIAHQRRYRFRYYDENLLKGQVKLPELKWGDLCLQSKRWFLKWDTSMELSSLKSILFELKIPPIILAGLMDKELLLDLRMTTDLEILWEELRTKGEIILTEAKWYDEDHPRGNSTPYPQFVFRYSREKVEKDNRDYLNPIFFAAQDAVYFLLRIAPLDLEGVLNDFGDYMIRSPFGGHYSRWYFIVYSKKSHLELRIRFLGIPNHLHHRLLSWFYNFAKNRNLNWSLGNYYPEISKYGKKGYSISEQLFGMESVFLLGQKNSNSFILEDAKSKENLIVGIWTDILKRSRFIKAHFSTLKELIYNVDFKEEKLNDWKKRFTILDLNPIPEEFPLEYYRAIFLRHPRFNKSRKKEFNLIINHIHMMCNRFFLLDSAIQEKKIWYGLYRQLGKFLFTKSQNALE</sequence>
<accession>A0A1G6UW39</accession>
<evidence type="ECO:0000259" key="2">
    <source>
        <dbReference type="Pfam" id="PF14028"/>
    </source>
</evidence>
<evidence type="ECO:0000313" key="3">
    <source>
        <dbReference type="EMBL" id="SDD44867.1"/>
    </source>
</evidence>
<dbReference type="Proteomes" id="UP000199060">
    <property type="component" value="Unassembled WGS sequence"/>
</dbReference>
<gene>
    <name evidence="3" type="ORF">SAMN04488104_103039</name>
</gene>
<dbReference type="Pfam" id="PF04738">
    <property type="entry name" value="Lant_dehydr_N"/>
    <property type="match status" value="2"/>
</dbReference>
<dbReference type="STRING" id="686796.SAMN04488104_103039"/>
<evidence type="ECO:0000259" key="1">
    <source>
        <dbReference type="Pfam" id="PF04738"/>
    </source>
</evidence>
<feature type="domain" description="Thiopeptide-type bacteriocin biosynthesis" evidence="2">
    <location>
        <begin position="632"/>
        <end position="841"/>
    </location>
</feature>
<proteinExistence type="predicted"/>
<organism evidence="3 4">
    <name type="scientific">Algoriphagus faecimaris</name>
    <dbReference type="NCBI Taxonomy" id="686796"/>
    <lineage>
        <taxon>Bacteria</taxon>
        <taxon>Pseudomonadati</taxon>
        <taxon>Bacteroidota</taxon>
        <taxon>Cytophagia</taxon>
        <taxon>Cytophagales</taxon>
        <taxon>Cyclobacteriaceae</taxon>
        <taxon>Algoriphagus</taxon>
    </lineage>
</organism>
<reference evidence="4" key="1">
    <citation type="submission" date="2016-10" db="EMBL/GenBank/DDBJ databases">
        <authorList>
            <person name="Varghese N."/>
            <person name="Submissions S."/>
        </authorList>
    </citation>
    <scope>NUCLEOTIDE SEQUENCE [LARGE SCALE GENOMIC DNA]</scope>
    <source>
        <strain evidence="4">DSM 23095</strain>
    </source>
</reference>
<dbReference type="EMBL" id="FNAC01000030">
    <property type="protein sequence ID" value="SDD44867.1"/>
    <property type="molecule type" value="Genomic_DNA"/>
</dbReference>
<protein>
    <submittedName>
        <fullName evidence="3">Thiopeptide-type bacteriocin biosynthesis domain-containing protein</fullName>
    </submittedName>
</protein>
<dbReference type="InterPro" id="IPR023809">
    <property type="entry name" value="Thiopep_bacteriocin_synth_dom"/>
</dbReference>
<keyword evidence="4" id="KW-1185">Reference proteome</keyword>
<dbReference type="InterPro" id="IPR006827">
    <property type="entry name" value="Lant_deHydtase_N"/>
</dbReference>